<keyword evidence="1 4" id="KW-0245">EGF-like domain</keyword>
<dbReference type="InterPro" id="IPR000742">
    <property type="entry name" value="EGF"/>
</dbReference>
<evidence type="ECO:0000259" key="7">
    <source>
        <dbReference type="PROSITE" id="PS50026"/>
    </source>
</evidence>
<dbReference type="Pfam" id="PF00008">
    <property type="entry name" value="EGF"/>
    <property type="match status" value="2"/>
</dbReference>
<evidence type="ECO:0000256" key="1">
    <source>
        <dbReference type="ARBA" id="ARBA00022536"/>
    </source>
</evidence>
<feature type="domain" description="EGF-like" evidence="7">
    <location>
        <begin position="193"/>
        <end position="232"/>
    </location>
</feature>
<evidence type="ECO:0000256" key="6">
    <source>
        <dbReference type="SAM" id="SignalP"/>
    </source>
</evidence>
<comment type="caution">
    <text evidence="9">The sequence shown here is derived from an EMBL/GenBank/DDBJ whole genome shotgun (WGS) entry which is preliminary data.</text>
</comment>
<dbReference type="SMART" id="SM00179">
    <property type="entry name" value="EGF_CA"/>
    <property type="match status" value="3"/>
</dbReference>
<dbReference type="PROSITE" id="PS01186">
    <property type="entry name" value="EGF_2"/>
    <property type="match status" value="2"/>
</dbReference>
<dbReference type="InterPro" id="IPR001881">
    <property type="entry name" value="EGF-like_Ca-bd_dom"/>
</dbReference>
<feature type="disulfide bond" evidence="4">
    <location>
        <begin position="111"/>
        <end position="120"/>
    </location>
</feature>
<feature type="disulfide bond" evidence="4">
    <location>
        <begin position="222"/>
        <end position="231"/>
    </location>
</feature>
<evidence type="ECO:0000259" key="8">
    <source>
        <dbReference type="PROSITE" id="PS51034"/>
    </source>
</evidence>
<evidence type="ECO:0000256" key="4">
    <source>
        <dbReference type="PROSITE-ProRule" id="PRU00076"/>
    </source>
</evidence>
<comment type="caution">
    <text evidence="4">Lacks conserved residue(s) required for the propagation of feature annotation.</text>
</comment>
<keyword evidence="5" id="KW-0812">Transmembrane</keyword>
<keyword evidence="5" id="KW-0472">Membrane</keyword>
<dbReference type="PROSITE" id="PS00022">
    <property type="entry name" value="EGF_1"/>
    <property type="match status" value="3"/>
</dbReference>
<feature type="disulfide bond" evidence="4">
    <location>
        <begin position="150"/>
        <end position="159"/>
    </location>
</feature>
<sequence length="654" mass="71544">MFSEQTMVSAFRSILALLLLWSSLQDCLADSGNYDDELAFIASNSLRAILLPRDGSTCSKDHCFAQEICVFRWGIPYCFKDMAKIGLTCADNPCEHGGTCLSVGSSYSCVCPFGVYGYSCETASTLCNALTCQNGGTCVTVSGGGAKCLCREGFSGNRCQVTPRICNCQNGGTCPPQGTVCLCPAPFKGDDCSVGPCTPEPCRNGGACIIDLSAPNFYTCNCIPPYYGDHCERTTDQACSSSPCLGPNCQCFESCKHEHGYYCMSQQGYIGQNCDIGPPTLTCHHDRIELEVSAEFYDEYDFNTRTSFMYFSSTVDGYKSVQACQAQPINGKYRITILPPFTTFCGTTRTQALNSHTYNNTLWINRRTGSSLYDMPFPVLDWSCTFNYDLDVVASLEPVIDVQRANVSREQKYTASVSLCKVSTCQQSCPSYLVVGAGAVYTVSETIHLSVNFNTNHNLFATSTFTDISNAFLSCSSDTTAGMDQVSLSGTGCNYNSALDVRMGAITSQHAACMSFKVPRFHQCTTIYIHLRLRICSSSDVTTSYCSNVGRVQHCPSRITKRSTRDDDVIHVIGPITIVDKGVDTIEFVSQSGTSVVVRNFSNPSVMREPIPNPASTADPNDTTIIVFVTFSVFFVLIILFAFVSLLYYKRYKP</sequence>
<evidence type="ECO:0000256" key="5">
    <source>
        <dbReference type="SAM" id="Phobius"/>
    </source>
</evidence>
<gene>
    <name evidence="9" type="ORF">CVLEPA_LOCUS27262</name>
</gene>
<keyword evidence="6" id="KW-0732">Signal</keyword>
<dbReference type="Proteomes" id="UP001642483">
    <property type="component" value="Unassembled WGS sequence"/>
</dbReference>
<proteinExistence type="predicted"/>
<feature type="signal peptide" evidence="6">
    <location>
        <begin position="1"/>
        <end position="29"/>
    </location>
</feature>
<dbReference type="PROSITE" id="PS51034">
    <property type="entry name" value="ZP_2"/>
    <property type="match status" value="1"/>
</dbReference>
<organism evidence="9 10">
    <name type="scientific">Clavelina lepadiformis</name>
    <name type="common">Light-bulb sea squirt</name>
    <name type="synonym">Ascidia lepadiformis</name>
    <dbReference type="NCBI Taxonomy" id="159417"/>
    <lineage>
        <taxon>Eukaryota</taxon>
        <taxon>Metazoa</taxon>
        <taxon>Chordata</taxon>
        <taxon>Tunicata</taxon>
        <taxon>Ascidiacea</taxon>
        <taxon>Aplousobranchia</taxon>
        <taxon>Clavelinidae</taxon>
        <taxon>Clavelina</taxon>
    </lineage>
</organism>
<protein>
    <submittedName>
        <fullName evidence="9">Uncharacterized protein</fullName>
    </submittedName>
</protein>
<accession>A0ABP0GQZ3</accession>
<dbReference type="PANTHER" id="PTHR12916:SF9">
    <property type="entry name" value="NEUROGENIC LOCUS NOTCH HOMOLOG PROTEIN 1-RELATED"/>
    <property type="match status" value="1"/>
</dbReference>
<feature type="domain" description="ZP" evidence="8">
    <location>
        <begin position="282"/>
        <end position="553"/>
    </location>
</feature>
<dbReference type="SUPFAM" id="SSF57196">
    <property type="entry name" value="EGF/Laminin"/>
    <property type="match status" value="3"/>
</dbReference>
<evidence type="ECO:0000313" key="9">
    <source>
        <dbReference type="EMBL" id="CAK8693985.1"/>
    </source>
</evidence>
<dbReference type="Gene3D" id="2.10.25.10">
    <property type="entry name" value="Laminin"/>
    <property type="match status" value="3"/>
</dbReference>
<dbReference type="InterPro" id="IPR001507">
    <property type="entry name" value="ZP_dom"/>
</dbReference>
<feature type="domain" description="EGF-like" evidence="7">
    <location>
        <begin position="85"/>
        <end position="121"/>
    </location>
</feature>
<dbReference type="SMART" id="SM00181">
    <property type="entry name" value="EGF"/>
    <property type="match status" value="5"/>
</dbReference>
<dbReference type="PANTHER" id="PTHR12916">
    <property type="entry name" value="CYTOCHROME C OXIDASE POLYPEPTIDE VIC-2"/>
    <property type="match status" value="1"/>
</dbReference>
<feature type="chain" id="PRO_5045509506" evidence="6">
    <location>
        <begin position="30"/>
        <end position="654"/>
    </location>
</feature>
<keyword evidence="3 4" id="KW-1015">Disulfide bond</keyword>
<dbReference type="EMBL" id="CAWYQH010000141">
    <property type="protein sequence ID" value="CAK8693985.1"/>
    <property type="molecule type" value="Genomic_DNA"/>
</dbReference>
<feature type="domain" description="EGF-like" evidence="7">
    <location>
        <begin position="123"/>
        <end position="160"/>
    </location>
</feature>
<dbReference type="CDD" id="cd00054">
    <property type="entry name" value="EGF_CA"/>
    <property type="match status" value="3"/>
</dbReference>
<evidence type="ECO:0000256" key="2">
    <source>
        <dbReference type="ARBA" id="ARBA00022737"/>
    </source>
</evidence>
<evidence type="ECO:0000313" key="10">
    <source>
        <dbReference type="Proteomes" id="UP001642483"/>
    </source>
</evidence>
<keyword evidence="10" id="KW-1185">Reference proteome</keyword>
<evidence type="ECO:0000256" key="3">
    <source>
        <dbReference type="ARBA" id="ARBA00023157"/>
    </source>
</evidence>
<dbReference type="PROSITE" id="PS50026">
    <property type="entry name" value="EGF_3"/>
    <property type="match status" value="3"/>
</dbReference>
<feature type="transmembrane region" description="Helical" evidence="5">
    <location>
        <begin position="625"/>
        <end position="649"/>
    </location>
</feature>
<keyword evidence="2" id="KW-0677">Repeat</keyword>
<keyword evidence="5" id="KW-1133">Transmembrane helix</keyword>
<reference evidence="9 10" key="1">
    <citation type="submission" date="2024-02" db="EMBL/GenBank/DDBJ databases">
        <authorList>
            <person name="Daric V."/>
            <person name="Darras S."/>
        </authorList>
    </citation>
    <scope>NUCLEOTIDE SEQUENCE [LARGE SCALE GENOMIC DNA]</scope>
</reference>
<name>A0ABP0GQZ3_CLALP</name>